<comment type="caution">
    <text evidence="1">The sequence shown here is derived from an EMBL/GenBank/DDBJ whole genome shotgun (WGS) entry which is preliminary data.</text>
</comment>
<organism evidence="1 2">
    <name type="scientific">Trifolium medium</name>
    <dbReference type="NCBI Taxonomy" id="97028"/>
    <lineage>
        <taxon>Eukaryota</taxon>
        <taxon>Viridiplantae</taxon>
        <taxon>Streptophyta</taxon>
        <taxon>Embryophyta</taxon>
        <taxon>Tracheophyta</taxon>
        <taxon>Spermatophyta</taxon>
        <taxon>Magnoliopsida</taxon>
        <taxon>eudicotyledons</taxon>
        <taxon>Gunneridae</taxon>
        <taxon>Pentapetalae</taxon>
        <taxon>rosids</taxon>
        <taxon>fabids</taxon>
        <taxon>Fabales</taxon>
        <taxon>Fabaceae</taxon>
        <taxon>Papilionoideae</taxon>
        <taxon>50 kb inversion clade</taxon>
        <taxon>NPAAA clade</taxon>
        <taxon>Hologalegina</taxon>
        <taxon>IRL clade</taxon>
        <taxon>Trifolieae</taxon>
        <taxon>Trifolium</taxon>
    </lineage>
</organism>
<proteinExistence type="predicted"/>
<keyword evidence="2" id="KW-1185">Reference proteome</keyword>
<accession>A0A392UDK4</accession>
<name>A0A392UDK4_9FABA</name>
<evidence type="ECO:0000313" key="1">
    <source>
        <dbReference type="EMBL" id="MCI71609.1"/>
    </source>
</evidence>
<feature type="non-terminal residue" evidence="1">
    <location>
        <position position="38"/>
    </location>
</feature>
<dbReference type="AlphaFoldDB" id="A0A392UDK4"/>
<sequence length="38" mass="4119">MKGASETSSPWKCNTASMKCSSLLVNLQEETRRSSAKA</sequence>
<dbReference type="Proteomes" id="UP000265520">
    <property type="component" value="Unassembled WGS sequence"/>
</dbReference>
<protein>
    <submittedName>
        <fullName evidence="1">Uncharacterized protein</fullName>
    </submittedName>
</protein>
<dbReference type="EMBL" id="LXQA010799681">
    <property type="protein sequence ID" value="MCI71609.1"/>
    <property type="molecule type" value="Genomic_DNA"/>
</dbReference>
<reference evidence="1 2" key="1">
    <citation type="journal article" date="2018" name="Front. Plant Sci.">
        <title>Red Clover (Trifolium pratense) and Zigzag Clover (T. medium) - A Picture of Genomic Similarities and Differences.</title>
        <authorList>
            <person name="Dluhosova J."/>
            <person name="Istvanek J."/>
            <person name="Nedelnik J."/>
            <person name="Repkova J."/>
        </authorList>
    </citation>
    <scope>NUCLEOTIDE SEQUENCE [LARGE SCALE GENOMIC DNA]</scope>
    <source>
        <strain evidence="2">cv. 10/8</strain>
        <tissue evidence="1">Leaf</tissue>
    </source>
</reference>
<evidence type="ECO:0000313" key="2">
    <source>
        <dbReference type="Proteomes" id="UP000265520"/>
    </source>
</evidence>